<comment type="function">
    <text evidence="7">Functions as a peptidoglycan terminase that cleaves nascent peptidoglycan strands endolytically to terminate their elongation.</text>
</comment>
<feature type="transmembrane region" description="Helical" evidence="7">
    <location>
        <begin position="313"/>
        <end position="337"/>
    </location>
</feature>
<feature type="compositionally biased region" description="Low complexity" evidence="8">
    <location>
        <begin position="98"/>
        <end position="108"/>
    </location>
</feature>
<feature type="compositionally biased region" description="Gly residues" evidence="8">
    <location>
        <begin position="84"/>
        <end position="97"/>
    </location>
</feature>
<dbReference type="GO" id="GO:0005886">
    <property type="term" value="C:plasma membrane"/>
    <property type="evidence" value="ECO:0007669"/>
    <property type="project" value="UniProtKB-SubCell"/>
</dbReference>
<feature type="compositionally biased region" description="Basic residues" evidence="8">
    <location>
        <begin position="298"/>
        <end position="307"/>
    </location>
</feature>
<keyword evidence="10" id="KW-1185">Reference proteome</keyword>
<dbReference type="PATRIC" id="fig|285473.5.peg.788"/>
<dbReference type="RefSeq" id="WP_069975615.1">
    <property type="nucleotide sequence ID" value="NZ_CP017316.1"/>
</dbReference>
<dbReference type="GeneID" id="33065390"/>
<gene>
    <name evidence="7" type="primary">mltG</name>
    <name evidence="9" type="ORF">A4G23_00743</name>
</gene>
<proteinExistence type="inferred from homology"/>
<feature type="compositionally biased region" description="Basic and acidic residues" evidence="8">
    <location>
        <begin position="172"/>
        <end position="186"/>
    </location>
</feature>
<dbReference type="GO" id="GO:0071555">
    <property type="term" value="P:cell wall organization"/>
    <property type="evidence" value="ECO:0007669"/>
    <property type="project" value="UniProtKB-KW"/>
</dbReference>
<dbReference type="InterPro" id="IPR003770">
    <property type="entry name" value="MLTG-like"/>
</dbReference>
<keyword evidence="5 7" id="KW-0456">Lyase</keyword>
<dbReference type="STRING" id="285473.A4G23_00743"/>
<dbReference type="PANTHER" id="PTHR30518:SF2">
    <property type="entry name" value="ENDOLYTIC MUREIN TRANSGLYCOSYLASE"/>
    <property type="match status" value="1"/>
</dbReference>
<dbReference type="OrthoDB" id="9814591at2"/>
<evidence type="ECO:0000256" key="1">
    <source>
        <dbReference type="ARBA" id="ARBA00022475"/>
    </source>
</evidence>
<feature type="compositionally biased region" description="Gly residues" evidence="8">
    <location>
        <begin position="120"/>
        <end position="132"/>
    </location>
</feature>
<evidence type="ECO:0000313" key="10">
    <source>
        <dbReference type="Proteomes" id="UP000095349"/>
    </source>
</evidence>
<feature type="region of interest" description="Disordered" evidence="8">
    <location>
        <begin position="1"/>
        <end position="307"/>
    </location>
</feature>
<keyword evidence="4 7" id="KW-0472">Membrane</keyword>
<dbReference type="NCBIfam" id="TIGR00247">
    <property type="entry name" value="endolytic transglycosylase MltG"/>
    <property type="match status" value="1"/>
</dbReference>
<dbReference type="EC" id="4.2.2.29" evidence="7"/>
<dbReference type="PANTHER" id="PTHR30518">
    <property type="entry name" value="ENDOLYTIC MUREIN TRANSGLYCOSYLASE"/>
    <property type="match status" value="1"/>
</dbReference>
<keyword evidence="1 7" id="KW-1003">Cell membrane</keyword>
<sequence length="666" mass="69830">MTEYGRSPGSQPWHPEDPLYGDQGWGGEQSAGAYQQQPQYGGGHQDPYQQGHDGRQYDAGGGQYGAGAAGHDYGTPGQEYGTGPAQGYGGQAAGGQQYGAQAHDPQQQYGGGHGHEYGAGAPGQGYGGGWDTGTGQHTAMPYGTPPPAEPYGAGAPDPYSTPEAYPPPRPPGQRDTDPHGHGRAAQDHAGQGHTAEDRAGQGHGQGGQWQAEAPDGDTRPHPGDPADPAAPSDSRGAADGTGPDGRARRGGSRRRGGGPEGPGGDGGHDGPGGAHDEYDASDEYDDAYDDEPAGSRRGAGRGRTKKRKGRNGVACLFVALVLAGGLGGVGYVGYQFWQDRFGPAPDFTGSGTGEAVTVEVPKDATGSVIGNALVKAGVVKSVDAFVTAQEKNPKGLSIQPGIYTLQKGMSAASAVDAMLSPKSRNVLIIPEGKRNAWVYEQIDKRLELPAGTTEKTARENADKLGLPAWATGHPKVKDPLEGFLFPADYPVAKGNKPEDVLKKMVTRANSEYAALGLESKAASLGLKNAWELVTVASLVQAEGKTEDDFRKMSEVVYNRLKPTNTETNRLLQFDSAFNYLNGQSEIKISESEINSNRDPYNTYTQKGLTPGPIGNPGKQALAAALAPTSDGWMYFVATDGMNKTEFAKNHADFLKLKAKFNDNQGS</sequence>
<evidence type="ECO:0000313" key="9">
    <source>
        <dbReference type="EMBL" id="AOT57947.1"/>
    </source>
</evidence>
<evidence type="ECO:0000256" key="7">
    <source>
        <dbReference type="HAMAP-Rule" id="MF_02065"/>
    </source>
</evidence>
<evidence type="ECO:0000256" key="4">
    <source>
        <dbReference type="ARBA" id="ARBA00023136"/>
    </source>
</evidence>
<dbReference type="Proteomes" id="UP000095349">
    <property type="component" value="Chromosome"/>
</dbReference>
<evidence type="ECO:0000256" key="5">
    <source>
        <dbReference type="ARBA" id="ARBA00023239"/>
    </source>
</evidence>
<evidence type="ECO:0000256" key="2">
    <source>
        <dbReference type="ARBA" id="ARBA00022692"/>
    </source>
</evidence>
<accession>A0A1D8FXL6</accession>
<dbReference type="GO" id="GO:0009252">
    <property type="term" value="P:peptidoglycan biosynthetic process"/>
    <property type="evidence" value="ECO:0007669"/>
    <property type="project" value="UniProtKB-UniRule"/>
</dbReference>
<dbReference type="AlphaFoldDB" id="A0A1D8FXL6"/>
<keyword evidence="2 7" id="KW-0812">Transmembrane</keyword>
<keyword evidence="6 7" id="KW-0961">Cell wall biogenesis/degradation</keyword>
<feature type="compositionally biased region" description="Gly residues" evidence="8">
    <location>
        <begin position="258"/>
        <end position="273"/>
    </location>
</feature>
<feature type="site" description="Important for catalytic activity" evidence="7">
    <location>
        <position position="542"/>
    </location>
</feature>
<dbReference type="Gene3D" id="3.30.1490.480">
    <property type="entry name" value="Endolytic murein transglycosylase"/>
    <property type="match status" value="1"/>
</dbReference>
<comment type="similarity">
    <text evidence="7">Belongs to the transglycosylase MltG family.</text>
</comment>
<dbReference type="GO" id="GO:0008932">
    <property type="term" value="F:lytic endotransglycosylase activity"/>
    <property type="evidence" value="ECO:0007669"/>
    <property type="project" value="UniProtKB-UniRule"/>
</dbReference>
<name>A0A1D8FXL6_9ACTN</name>
<evidence type="ECO:0000256" key="6">
    <source>
        <dbReference type="ARBA" id="ARBA00023316"/>
    </source>
</evidence>
<dbReference type="Pfam" id="PF02618">
    <property type="entry name" value="YceG"/>
    <property type="match status" value="1"/>
</dbReference>
<organism evidence="9 10">
    <name type="scientific">Streptomyces rubrolavendulae</name>
    <dbReference type="NCBI Taxonomy" id="285473"/>
    <lineage>
        <taxon>Bacteria</taxon>
        <taxon>Bacillati</taxon>
        <taxon>Actinomycetota</taxon>
        <taxon>Actinomycetes</taxon>
        <taxon>Kitasatosporales</taxon>
        <taxon>Streptomycetaceae</taxon>
        <taxon>Streptomyces</taxon>
    </lineage>
</organism>
<evidence type="ECO:0000256" key="8">
    <source>
        <dbReference type="SAM" id="MobiDB-lite"/>
    </source>
</evidence>
<evidence type="ECO:0000256" key="3">
    <source>
        <dbReference type="ARBA" id="ARBA00022989"/>
    </source>
</evidence>
<feature type="compositionally biased region" description="Low complexity" evidence="8">
    <location>
        <begin position="31"/>
        <end position="51"/>
    </location>
</feature>
<dbReference type="EMBL" id="CP017316">
    <property type="protein sequence ID" value="AOT57947.1"/>
    <property type="molecule type" value="Genomic_DNA"/>
</dbReference>
<comment type="subcellular location">
    <subcellularLocation>
        <location evidence="7">Cell membrane</location>
        <topology evidence="7">Single-pass membrane protein</topology>
    </subcellularLocation>
</comment>
<feature type="compositionally biased region" description="Acidic residues" evidence="8">
    <location>
        <begin position="279"/>
        <end position="292"/>
    </location>
</feature>
<feature type="compositionally biased region" description="Gly residues" evidence="8">
    <location>
        <begin position="59"/>
        <end position="68"/>
    </location>
</feature>
<reference evidence="9 10" key="1">
    <citation type="submission" date="2016-09" db="EMBL/GenBank/DDBJ databases">
        <title>Streptomyces rubrolavendulae MJM4426 Genome sequencing and assembly.</title>
        <authorList>
            <person name="Kim J.-G."/>
        </authorList>
    </citation>
    <scope>NUCLEOTIDE SEQUENCE [LARGE SCALE GENOMIC DNA]</scope>
    <source>
        <strain evidence="9 10">MJM4426</strain>
    </source>
</reference>
<comment type="catalytic activity">
    <reaction evidence="7">
        <text>a peptidoglycan chain = a peptidoglycan chain with N-acetyl-1,6-anhydromuramyl-[peptide] at the reducing end + a peptidoglycan chain with N-acetylglucosamine at the non-reducing end.</text>
        <dbReference type="EC" id="4.2.2.29"/>
    </reaction>
</comment>
<dbReference type="HAMAP" id="MF_02065">
    <property type="entry name" value="MltG"/>
    <property type="match status" value="1"/>
</dbReference>
<feature type="compositionally biased region" description="Low complexity" evidence="8">
    <location>
        <begin position="226"/>
        <end position="238"/>
    </location>
</feature>
<protein>
    <recommendedName>
        <fullName evidence="7">Endolytic murein transglycosylase</fullName>
        <ecNumber evidence="7">4.2.2.29</ecNumber>
    </recommendedName>
    <alternativeName>
        <fullName evidence="7">Peptidoglycan lytic transglycosylase</fullName>
    </alternativeName>
    <alternativeName>
        <fullName evidence="7">Peptidoglycan polymerization terminase</fullName>
    </alternativeName>
</protein>
<dbReference type="KEGG" id="srn:A4G23_00743"/>
<keyword evidence="3 7" id="KW-1133">Transmembrane helix</keyword>